<accession>A0A0G3BYR5</accession>
<reference evidence="1 2" key="1">
    <citation type="submission" date="2015-05" db="EMBL/GenBank/DDBJ databases">
        <authorList>
            <person name="Tang B."/>
            <person name="Yu Y."/>
        </authorList>
    </citation>
    <scope>NUCLEOTIDE SEQUENCE [LARGE SCALE GENOMIC DNA]</scope>
    <source>
        <strain evidence="1 2">DSM 7029</strain>
    </source>
</reference>
<proteinExistence type="predicted"/>
<name>A0A0G3BYR5_9BURK</name>
<gene>
    <name evidence="1" type="ORF">AAW51_4979</name>
</gene>
<keyword evidence="2" id="KW-1185">Reference proteome</keyword>
<dbReference type="STRING" id="413882.AAW51_4979"/>
<dbReference type="EMBL" id="CP011371">
    <property type="protein sequence ID" value="AKJ31670.1"/>
    <property type="molecule type" value="Genomic_DNA"/>
</dbReference>
<dbReference type="KEGG" id="pbh:AAW51_4979"/>
<organism evidence="1 2">
    <name type="scientific">Caldimonas brevitalea</name>
    <dbReference type="NCBI Taxonomy" id="413882"/>
    <lineage>
        <taxon>Bacteria</taxon>
        <taxon>Pseudomonadati</taxon>
        <taxon>Pseudomonadota</taxon>
        <taxon>Betaproteobacteria</taxon>
        <taxon>Burkholderiales</taxon>
        <taxon>Sphaerotilaceae</taxon>
        <taxon>Caldimonas</taxon>
    </lineage>
</organism>
<evidence type="ECO:0000313" key="1">
    <source>
        <dbReference type="EMBL" id="AKJ31670.1"/>
    </source>
</evidence>
<dbReference type="AlphaFoldDB" id="A0A0G3BYR5"/>
<dbReference type="Proteomes" id="UP000035352">
    <property type="component" value="Chromosome"/>
</dbReference>
<protein>
    <submittedName>
        <fullName evidence="1">Uncharacterized protein</fullName>
    </submittedName>
</protein>
<sequence>MGTELHVNGVPMRIRGFVSERPASELAAWFRARLGPPLVERQVGGKLLLGRGSGEHYLTVQLEPLGVGGADGTRALVAAGHLKAAEAARDESKVEVEHWQSRMPAGSRLMNQVKADDGARLSSHLTFFNRHALQVNVDRVKALMQEDGLAFERDTQTEEGAQGSATPEGRVLYFKGAGKEAMAVVVRSPERQTMVVLSVVRSMEHFK</sequence>
<evidence type="ECO:0000313" key="2">
    <source>
        <dbReference type="Proteomes" id="UP000035352"/>
    </source>
</evidence>